<organism evidence="2 3">
    <name type="scientific">Winogradskyella pelagia</name>
    <dbReference type="NCBI Taxonomy" id="2819984"/>
    <lineage>
        <taxon>Bacteria</taxon>
        <taxon>Pseudomonadati</taxon>
        <taxon>Bacteroidota</taxon>
        <taxon>Flavobacteriia</taxon>
        <taxon>Flavobacteriales</taxon>
        <taxon>Flavobacteriaceae</taxon>
        <taxon>Winogradskyella</taxon>
    </lineage>
</organism>
<reference evidence="2 3" key="1">
    <citation type="submission" date="2021-03" db="EMBL/GenBank/DDBJ databases">
        <title>Winogradskyella sp. nov., isolated from costal sediment.</title>
        <authorList>
            <person name="Gao C."/>
        </authorList>
    </citation>
    <scope>NUCLEOTIDE SEQUENCE [LARGE SCALE GENOMIC DNA]</scope>
    <source>
        <strain evidence="2 3">DF17</strain>
    </source>
</reference>
<evidence type="ECO:0000256" key="1">
    <source>
        <dbReference type="SAM" id="Phobius"/>
    </source>
</evidence>
<sequence>MFYYVIYPILLTLTFFCFWVPYKSGKKNTGKTVGFFLLIILLIDIITTLDFLSLFLYFFFISFSIIFLSYWTLRYFKLKKAGIITASILTIGFITLCLSPWISDWTFSESDANKILSEHGIKLENEFELLSNESGGFTDYYHIFEIELSESDYEKVKHLITKDKNYIGKLENNWWDKRPELRNLDTMNYENQYKYIRDYSEHGKMEDGTFHFVFELSKTRKTLRYIGSNE</sequence>
<evidence type="ECO:0000313" key="3">
    <source>
        <dbReference type="Proteomes" id="UP000676776"/>
    </source>
</evidence>
<dbReference type="EMBL" id="JAGEVF010000026">
    <property type="protein sequence ID" value="MBO3118067.1"/>
    <property type="molecule type" value="Genomic_DNA"/>
</dbReference>
<feature type="transmembrane region" description="Helical" evidence="1">
    <location>
        <begin position="29"/>
        <end position="48"/>
    </location>
</feature>
<keyword evidence="1" id="KW-0472">Membrane</keyword>
<feature type="transmembrane region" description="Helical" evidence="1">
    <location>
        <begin position="83"/>
        <end position="102"/>
    </location>
</feature>
<feature type="transmembrane region" description="Helical" evidence="1">
    <location>
        <begin position="6"/>
        <end position="22"/>
    </location>
</feature>
<keyword evidence="1" id="KW-1133">Transmembrane helix</keyword>
<accession>A0ABS3T5N7</accession>
<gene>
    <name evidence="2" type="ORF">J4050_15045</name>
</gene>
<evidence type="ECO:0000313" key="2">
    <source>
        <dbReference type="EMBL" id="MBO3118067.1"/>
    </source>
</evidence>
<dbReference type="Proteomes" id="UP000676776">
    <property type="component" value="Unassembled WGS sequence"/>
</dbReference>
<comment type="caution">
    <text evidence="2">The sequence shown here is derived from an EMBL/GenBank/DDBJ whole genome shotgun (WGS) entry which is preliminary data.</text>
</comment>
<keyword evidence="3" id="KW-1185">Reference proteome</keyword>
<protein>
    <submittedName>
        <fullName evidence="2">Uncharacterized protein</fullName>
    </submittedName>
</protein>
<proteinExistence type="predicted"/>
<feature type="transmembrane region" description="Helical" evidence="1">
    <location>
        <begin position="54"/>
        <end position="71"/>
    </location>
</feature>
<name>A0ABS3T5N7_9FLAO</name>
<dbReference type="RefSeq" id="WP_208155440.1">
    <property type="nucleotide sequence ID" value="NZ_JAGEVF010000026.1"/>
</dbReference>
<keyword evidence="1" id="KW-0812">Transmembrane</keyword>